<dbReference type="Gene3D" id="3.40.50.1010">
    <property type="entry name" value="5'-nuclease"/>
    <property type="match status" value="1"/>
</dbReference>
<dbReference type="PANTHER" id="PTHR34610">
    <property type="entry name" value="SSL7007 PROTEIN"/>
    <property type="match status" value="1"/>
</dbReference>
<dbReference type="InterPro" id="IPR002850">
    <property type="entry name" value="PIN_toxin-like"/>
</dbReference>
<evidence type="ECO:0000313" key="2">
    <source>
        <dbReference type="EMBL" id="ELP53852.1"/>
    </source>
</evidence>
<comment type="caution">
    <text evidence="2">The sequence shown here is derived from an EMBL/GenBank/DDBJ whole genome shotgun (WGS) entry which is preliminary data.</text>
</comment>
<organism evidence="2 3">
    <name type="scientific">Microcystis aeruginosa TAIHU98</name>
    <dbReference type="NCBI Taxonomy" id="1134457"/>
    <lineage>
        <taxon>Bacteria</taxon>
        <taxon>Bacillati</taxon>
        <taxon>Cyanobacteriota</taxon>
        <taxon>Cyanophyceae</taxon>
        <taxon>Oscillatoriophycideae</taxon>
        <taxon>Chroococcales</taxon>
        <taxon>Microcystaceae</taxon>
        <taxon>Microcystis</taxon>
    </lineage>
</organism>
<dbReference type="PANTHER" id="PTHR34610:SF4">
    <property type="entry name" value="SLL8027 PROTEIN"/>
    <property type="match status" value="1"/>
</dbReference>
<dbReference type="SMART" id="SM00670">
    <property type="entry name" value="PINc"/>
    <property type="match status" value="1"/>
</dbReference>
<sequence length="169" mass="19588">MTRRFVIDTNIIISSVLSPKSKPNTAFKKAQQLGIIIVSSATWQELESVLSRPKFSRYISLEERQQFLLDFSETVEFILNMEFRTDICRDTKDNKYLELAVNGQAESIITGDQDLLILHPFLSINIVTVNDFWLSQVWWVKCILRYIPPSEGVELTTKTQRTQRSIDPM</sequence>
<gene>
    <name evidence="2" type="ORF">O53_2663</name>
</gene>
<protein>
    <submittedName>
        <fullName evidence="2">Nucleotide binding protein PINc</fullName>
    </submittedName>
</protein>
<dbReference type="NCBIfam" id="TIGR00305">
    <property type="entry name" value="putative toxin-antitoxin system toxin component, PIN family"/>
    <property type="match status" value="1"/>
</dbReference>
<proteinExistence type="predicted"/>
<evidence type="ECO:0000313" key="3">
    <source>
        <dbReference type="Proteomes" id="UP000010932"/>
    </source>
</evidence>
<reference evidence="2 3" key="1">
    <citation type="journal article" date="2013" name="Genome Announc.">
        <title>Whole-Genome Sequence of Microcystis aeruginosa TAIHU98, a Nontoxic Bloom-Forming Strain Isolated from Taihu Lake, China.</title>
        <authorList>
            <person name="Yang C."/>
            <person name="Zhang W."/>
            <person name="Ren M."/>
            <person name="Song L."/>
            <person name="Li T."/>
            <person name="Zhao J."/>
        </authorList>
    </citation>
    <scope>NUCLEOTIDE SEQUENCE [LARGE SCALE GENOMIC DNA]</scope>
    <source>
        <strain evidence="2 3">TAIHU98</strain>
    </source>
</reference>
<dbReference type="Proteomes" id="UP000010932">
    <property type="component" value="Unassembled WGS sequence"/>
</dbReference>
<accession>L7E6C0</accession>
<dbReference type="AlphaFoldDB" id="L7E6C0"/>
<dbReference type="PATRIC" id="fig|1134457.3.peg.2956"/>
<dbReference type="SUPFAM" id="SSF88723">
    <property type="entry name" value="PIN domain-like"/>
    <property type="match status" value="1"/>
</dbReference>
<feature type="domain" description="PIN" evidence="1">
    <location>
        <begin position="3"/>
        <end position="117"/>
    </location>
</feature>
<evidence type="ECO:0000259" key="1">
    <source>
        <dbReference type="SMART" id="SM00670"/>
    </source>
</evidence>
<dbReference type="Pfam" id="PF13470">
    <property type="entry name" value="PIN_3"/>
    <property type="match status" value="1"/>
</dbReference>
<name>L7E6C0_MICAE</name>
<dbReference type="InterPro" id="IPR002716">
    <property type="entry name" value="PIN_dom"/>
</dbReference>
<dbReference type="EMBL" id="ANKQ01000002">
    <property type="protein sequence ID" value="ELP53852.1"/>
    <property type="molecule type" value="Genomic_DNA"/>
</dbReference>
<dbReference type="InterPro" id="IPR029060">
    <property type="entry name" value="PIN-like_dom_sf"/>
</dbReference>